<proteinExistence type="inferred from homology"/>
<gene>
    <name evidence="7" type="ORF">PCOR1329_LOCUS80788</name>
</gene>
<evidence type="ECO:0000256" key="2">
    <source>
        <dbReference type="ARBA" id="ARBA00022989"/>
    </source>
</evidence>
<comment type="caution">
    <text evidence="7">The sequence shown here is derived from an EMBL/GenBank/DDBJ whole genome shotgun (WGS) entry which is preliminary data.</text>
</comment>
<evidence type="ECO:0000313" key="7">
    <source>
        <dbReference type="EMBL" id="CAK0904879.1"/>
    </source>
</evidence>
<feature type="transmembrane region" description="Helical" evidence="4">
    <location>
        <begin position="126"/>
        <end position="144"/>
    </location>
</feature>
<comment type="similarity">
    <text evidence="4">Belongs to the copper transporter (Ctr) (TC 1.A.56) family. SLC31A subfamily.</text>
</comment>
<organism evidence="7 8">
    <name type="scientific">Prorocentrum cordatum</name>
    <dbReference type="NCBI Taxonomy" id="2364126"/>
    <lineage>
        <taxon>Eukaryota</taxon>
        <taxon>Sar</taxon>
        <taxon>Alveolata</taxon>
        <taxon>Dinophyceae</taxon>
        <taxon>Prorocentrales</taxon>
        <taxon>Prorocentraceae</taxon>
        <taxon>Prorocentrum</taxon>
    </lineage>
</organism>
<keyword evidence="4" id="KW-0813">Transport</keyword>
<keyword evidence="4" id="KW-0406">Ion transport</keyword>
<dbReference type="Pfam" id="PF04145">
    <property type="entry name" value="Ctr"/>
    <property type="match status" value="1"/>
</dbReference>
<keyword evidence="6" id="KW-0732">Signal</keyword>
<evidence type="ECO:0000256" key="4">
    <source>
        <dbReference type="RuleBase" id="RU367022"/>
    </source>
</evidence>
<evidence type="ECO:0000256" key="6">
    <source>
        <dbReference type="SAM" id="SignalP"/>
    </source>
</evidence>
<feature type="compositionally biased region" description="Gly residues" evidence="5">
    <location>
        <begin position="48"/>
        <end position="60"/>
    </location>
</feature>
<accession>A0ABN9XXP2</accession>
<keyword evidence="2 4" id="KW-1133">Transmembrane helix</keyword>
<evidence type="ECO:0000313" key="8">
    <source>
        <dbReference type="Proteomes" id="UP001189429"/>
    </source>
</evidence>
<feature type="transmembrane region" description="Helical" evidence="4">
    <location>
        <begin position="156"/>
        <end position="179"/>
    </location>
</feature>
<keyword evidence="1 4" id="KW-0812">Transmembrane</keyword>
<dbReference type="EMBL" id="CAUYUJ010021481">
    <property type="protein sequence ID" value="CAK0904879.1"/>
    <property type="molecule type" value="Genomic_DNA"/>
</dbReference>
<protein>
    <recommendedName>
        <fullName evidence="4">Copper transport protein</fullName>
    </recommendedName>
</protein>
<evidence type="ECO:0000256" key="5">
    <source>
        <dbReference type="SAM" id="MobiDB-lite"/>
    </source>
</evidence>
<feature type="signal peptide" evidence="6">
    <location>
        <begin position="1"/>
        <end position="22"/>
    </location>
</feature>
<keyword evidence="4" id="KW-0187">Copper transport</keyword>
<feature type="region of interest" description="Disordered" evidence="5">
    <location>
        <begin position="42"/>
        <end position="76"/>
    </location>
</feature>
<evidence type="ECO:0000256" key="1">
    <source>
        <dbReference type="ARBA" id="ARBA00022692"/>
    </source>
</evidence>
<reference evidence="7" key="1">
    <citation type="submission" date="2023-10" db="EMBL/GenBank/DDBJ databases">
        <authorList>
            <person name="Chen Y."/>
            <person name="Shah S."/>
            <person name="Dougan E. K."/>
            <person name="Thang M."/>
            <person name="Chan C."/>
        </authorList>
    </citation>
    <scope>NUCLEOTIDE SEQUENCE [LARGE SCALE GENOMIC DNA]</scope>
</reference>
<keyword evidence="3 4" id="KW-0472">Membrane</keyword>
<dbReference type="Proteomes" id="UP001189429">
    <property type="component" value="Unassembled WGS sequence"/>
</dbReference>
<keyword evidence="4" id="KW-0186">Copper</keyword>
<keyword evidence="8" id="KW-1185">Reference proteome</keyword>
<sequence>MRGFGLAAALALHLGARAPAAAAPLVRSDGAGGSGLELLELGSSASPGGEGGSGGSGGSGMDMPGMPMSDIDTGASAPREAKFCNGQATSMSMTGFGSVLFDERRADHDCLVFFAAIWVMDTPLKFAFGCLSAALLGVAAEALARAQQDPRVKAGALAPRLLVYTVGLIVGYLVMLLVMTLSLELGLSVIAGLAFGRGFHWYLAGNQAGKDAEGLTPC</sequence>
<dbReference type="InterPro" id="IPR007274">
    <property type="entry name" value="Cop_transporter"/>
</dbReference>
<evidence type="ECO:0000256" key="3">
    <source>
        <dbReference type="ARBA" id="ARBA00023136"/>
    </source>
</evidence>
<feature type="compositionally biased region" description="Low complexity" evidence="5">
    <location>
        <begin position="61"/>
        <end position="70"/>
    </location>
</feature>
<comment type="subcellular location">
    <subcellularLocation>
        <location evidence="4">Membrane</location>
        <topology evidence="4">Multi-pass membrane protein</topology>
    </subcellularLocation>
</comment>
<feature type="chain" id="PRO_5045905356" description="Copper transport protein" evidence="6">
    <location>
        <begin position="23"/>
        <end position="218"/>
    </location>
</feature>
<name>A0ABN9XXP2_9DINO</name>